<organism evidence="2 3">
    <name type="scientific">Draconibacterium aestuarii</name>
    <dbReference type="NCBI Taxonomy" id="2998507"/>
    <lineage>
        <taxon>Bacteria</taxon>
        <taxon>Pseudomonadati</taxon>
        <taxon>Bacteroidota</taxon>
        <taxon>Bacteroidia</taxon>
        <taxon>Marinilabiliales</taxon>
        <taxon>Prolixibacteraceae</taxon>
        <taxon>Draconibacterium</taxon>
    </lineage>
</organism>
<accession>A0A9X3FBK3</accession>
<evidence type="ECO:0000313" key="2">
    <source>
        <dbReference type="EMBL" id="MCY1723302.1"/>
    </source>
</evidence>
<reference evidence="2" key="1">
    <citation type="submission" date="2022-11" db="EMBL/GenBank/DDBJ databases">
        <title>Marilongibacter aestuarii gen. nov., sp. nov., isolated from tidal flat sediment.</title>
        <authorList>
            <person name="Jiayan W."/>
        </authorList>
    </citation>
    <scope>NUCLEOTIDE SEQUENCE</scope>
    <source>
        <strain evidence="2">Z1-6</strain>
    </source>
</reference>
<dbReference type="AlphaFoldDB" id="A0A9X3FBK3"/>
<evidence type="ECO:0000256" key="1">
    <source>
        <dbReference type="SAM" id="Phobius"/>
    </source>
</evidence>
<dbReference type="EMBL" id="JAPOHD010000068">
    <property type="protein sequence ID" value="MCY1723302.1"/>
    <property type="molecule type" value="Genomic_DNA"/>
</dbReference>
<protein>
    <submittedName>
        <fullName evidence="2">SPOR domain-containing protein</fullName>
    </submittedName>
</protein>
<dbReference type="Proteomes" id="UP001145087">
    <property type="component" value="Unassembled WGS sequence"/>
</dbReference>
<keyword evidence="1" id="KW-1133">Transmembrane helix</keyword>
<keyword evidence="1" id="KW-0812">Transmembrane</keyword>
<feature type="transmembrane region" description="Helical" evidence="1">
    <location>
        <begin position="44"/>
        <end position="66"/>
    </location>
</feature>
<evidence type="ECO:0000313" key="3">
    <source>
        <dbReference type="Proteomes" id="UP001145087"/>
    </source>
</evidence>
<name>A0A9X3FBK3_9BACT</name>
<dbReference type="RefSeq" id="WP_343335628.1">
    <property type="nucleotide sequence ID" value="NZ_JAPOHD010000068.1"/>
</dbReference>
<proteinExistence type="predicted"/>
<keyword evidence="1" id="KW-0472">Membrane</keyword>
<gene>
    <name evidence="2" type="ORF">OU798_23330</name>
</gene>
<comment type="caution">
    <text evidence="2">The sequence shown here is derived from an EMBL/GenBank/DDBJ whole genome shotgun (WGS) entry which is preliminary data.</text>
</comment>
<keyword evidence="3" id="KW-1185">Reference proteome</keyword>
<sequence length="189" mass="21722">MSSVTEDELELIRHREKLRKSAATDEINRLRSHNRKLKRQATGILYSAIGFVLVAGSLLVLNSWLFKENTTQVSTEILIVPDEQAEAVLVNYTEIPPQDSNLIFAIQLGAFRNRISTFPNFDNNDIEQLWDGKYYLYYTGNYATIAEAENFAFQLRQNGHKGAFVIPIYKSQKISWEEANVILRKTTFN</sequence>